<name>A0AAD3CWG5_9STRA</name>
<dbReference type="Pfam" id="PF00271">
    <property type="entry name" value="Helicase_C"/>
    <property type="match status" value="1"/>
</dbReference>
<dbReference type="SMART" id="SM00487">
    <property type="entry name" value="DEXDc"/>
    <property type="match status" value="1"/>
</dbReference>
<dbReference type="Gene3D" id="3.40.50.10810">
    <property type="entry name" value="Tandem AAA-ATPase domain"/>
    <property type="match status" value="2"/>
</dbReference>
<dbReference type="SMART" id="SM00490">
    <property type="entry name" value="HELICc"/>
    <property type="match status" value="1"/>
</dbReference>
<dbReference type="PROSITE" id="PS51192">
    <property type="entry name" value="HELICASE_ATP_BIND_1"/>
    <property type="match status" value="1"/>
</dbReference>
<protein>
    <submittedName>
        <fullName evidence="8">Uncharacterized protein</fullName>
    </submittedName>
</protein>
<gene>
    <name evidence="8" type="ORF">CTEN210_08691</name>
</gene>
<sequence>MSKKNDHLPIQNPYIKRKQGDNQGANNESNAGNPYKRNFSSTIVNPYSKPKKMPNASNQVQASSLNGNNVQAANTGYSKAVNPPIPVSSISTNGSVNNVSPKLPSKGNTDAVNPYKLASNNPYTSQKCIIGMKEQSVNENISIKGQNSSGSDAEIVTKKAQMNPYNTTDRKYPASSSIPVKSEMQSFNINTKTNHVQISKETCTESNATMTAIPQKQSVAIKSESTMVTQKPTAAHQTTSTKINAAKESAAKSQAKPTSTSTATTSTTSATTMATTKSRKFPLPKELAYDEKRTKPVDDEYRMKLIKAACLNDKFSNGWVLLKHQKMGIVRALQMRRLILAYDMGLGKTLIGCVYAKAFKDTFPNLKVHVIAPTSLKKEWMRTAAIVGLKCEEEKKATAFDPKCLDLRVSSWARVPSRIPDTVENFILIADEAHNLQSLESARTKDTMKLALSKKCCGCLLLSGTPMKNGKPANLFPLLKAVQHPFGDNQKAYEFFFCNGQNKRYNGREVWDNSGSSNLPVLNEHISSHILYKTKDDCLKELPEKSREIKTVPVGSKFEIQHNRALNELANIYKSRDSVGDDAILGAFARLRQVAAFAKVDATVSLTEQVLEEESSVVIFTYFVDAAKQIQKQLKAAGWESELLEGSTPSAKRQTLVDRFQKGITPVFIGTYGSAGVGITLTAARTIILMDRPWTAAETLQAEDRVRRIGQTKTVRSIWMTAFDIDEQIDKLIEHKNENSNSVIDKKASSRNESKAAPRISIRQLVRKILEAESSI</sequence>
<reference evidence="8 9" key="1">
    <citation type="journal article" date="2021" name="Sci. Rep.">
        <title>The genome of the diatom Chaetoceros tenuissimus carries an ancient integrated fragment of an extant virus.</title>
        <authorList>
            <person name="Hongo Y."/>
            <person name="Kimura K."/>
            <person name="Takaki Y."/>
            <person name="Yoshida Y."/>
            <person name="Baba S."/>
            <person name="Kobayashi G."/>
            <person name="Nagasaki K."/>
            <person name="Hano T."/>
            <person name="Tomaru Y."/>
        </authorList>
    </citation>
    <scope>NUCLEOTIDE SEQUENCE [LARGE SCALE GENOMIC DNA]</scope>
    <source>
        <strain evidence="8 9">NIES-3715</strain>
    </source>
</reference>
<dbReference type="GO" id="GO:0004386">
    <property type="term" value="F:helicase activity"/>
    <property type="evidence" value="ECO:0007669"/>
    <property type="project" value="UniProtKB-KW"/>
</dbReference>
<dbReference type="PANTHER" id="PTHR45766:SF3">
    <property type="entry name" value="DNA ANNEALING HELICASE AND ENDONUCLEASE ZRANB3"/>
    <property type="match status" value="1"/>
</dbReference>
<dbReference type="CDD" id="cd18793">
    <property type="entry name" value="SF2_C_SNF"/>
    <property type="match status" value="1"/>
</dbReference>
<dbReference type="InterPro" id="IPR038718">
    <property type="entry name" value="SNF2-like_sf"/>
</dbReference>
<feature type="region of interest" description="Disordered" evidence="5">
    <location>
        <begin position="246"/>
        <end position="277"/>
    </location>
</feature>
<dbReference type="InterPro" id="IPR027417">
    <property type="entry name" value="P-loop_NTPase"/>
</dbReference>
<dbReference type="SUPFAM" id="SSF52540">
    <property type="entry name" value="P-loop containing nucleoside triphosphate hydrolases"/>
    <property type="match status" value="2"/>
</dbReference>
<evidence type="ECO:0000313" key="9">
    <source>
        <dbReference type="Proteomes" id="UP001054902"/>
    </source>
</evidence>
<evidence type="ECO:0000313" key="8">
    <source>
        <dbReference type="EMBL" id="GFH52215.1"/>
    </source>
</evidence>
<feature type="compositionally biased region" description="Low complexity" evidence="5">
    <location>
        <begin position="246"/>
        <end position="276"/>
    </location>
</feature>
<keyword evidence="3" id="KW-0347">Helicase</keyword>
<dbReference type="GO" id="GO:0005524">
    <property type="term" value="F:ATP binding"/>
    <property type="evidence" value="ECO:0007669"/>
    <property type="project" value="UniProtKB-KW"/>
</dbReference>
<evidence type="ECO:0000256" key="2">
    <source>
        <dbReference type="ARBA" id="ARBA00022801"/>
    </source>
</evidence>
<evidence type="ECO:0000259" key="7">
    <source>
        <dbReference type="PROSITE" id="PS51194"/>
    </source>
</evidence>
<dbReference type="InterPro" id="IPR014001">
    <property type="entry name" value="Helicase_ATP-bd"/>
</dbReference>
<dbReference type="GO" id="GO:0006281">
    <property type="term" value="P:DNA repair"/>
    <property type="evidence" value="ECO:0007669"/>
    <property type="project" value="TreeGrafter"/>
</dbReference>
<dbReference type="PROSITE" id="PS51194">
    <property type="entry name" value="HELICASE_CTER"/>
    <property type="match status" value="1"/>
</dbReference>
<dbReference type="PANTHER" id="PTHR45766">
    <property type="entry name" value="DNA ANNEALING HELICASE AND ENDONUCLEASE ZRANB3 FAMILY MEMBER"/>
    <property type="match status" value="1"/>
</dbReference>
<feature type="region of interest" description="Disordered" evidence="5">
    <location>
        <begin position="1"/>
        <end position="61"/>
    </location>
</feature>
<dbReference type="EMBL" id="BLLK01000045">
    <property type="protein sequence ID" value="GFH52215.1"/>
    <property type="molecule type" value="Genomic_DNA"/>
</dbReference>
<dbReference type="InterPro" id="IPR000330">
    <property type="entry name" value="SNF2_N"/>
</dbReference>
<proteinExistence type="predicted"/>
<dbReference type="GO" id="GO:0004520">
    <property type="term" value="F:DNA endonuclease activity"/>
    <property type="evidence" value="ECO:0007669"/>
    <property type="project" value="TreeGrafter"/>
</dbReference>
<feature type="domain" description="Helicase C-terminal" evidence="7">
    <location>
        <begin position="605"/>
        <end position="751"/>
    </location>
</feature>
<evidence type="ECO:0000256" key="3">
    <source>
        <dbReference type="ARBA" id="ARBA00022806"/>
    </source>
</evidence>
<organism evidence="8 9">
    <name type="scientific">Chaetoceros tenuissimus</name>
    <dbReference type="NCBI Taxonomy" id="426638"/>
    <lineage>
        <taxon>Eukaryota</taxon>
        <taxon>Sar</taxon>
        <taxon>Stramenopiles</taxon>
        <taxon>Ochrophyta</taxon>
        <taxon>Bacillariophyta</taxon>
        <taxon>Coscinodiscophyceae</taxon>
        <taxon>Chaetocerotophycidae</taxon>
        <taxon>Chaetocerotales</taxon>
        <taxon>Chaetocerotaceae</taxon>
        <taxon>Chaetoceros</taxon>
    </lineage>
</organism>
<keyword evidence="9" id="KW-1185">Reference proteome</keyword>
<evidence type="ECO:0000256" key="1">
    <source>
        <dbReference type="ARBA" id="ARBA00022741"/>
    </source>
</evidence>
<dbReference type="InterPro" id="IPR001650">
    <property type="entry name" value="Helicase_C-like"/>
</dbReference>
<feature type="region of interest" description="Disordered" evidence="5">
    <location>
        <begin position="92"/>
        <end position="111"/>
    </location>
</feature>
<evidence type="ECO:0000256" key="5">
    <source>
        <dbReference type="SAM" id="MobiDB-lite"/>
    </source>
</evidence>
<evidence type="ECO:0000259" key="6">
    <source>
        <dbReference type="PROSITE" id="PS51192"/>
    </source>
</evidence>
<evidence type="ECO:0000256" key="4">
    <source>
        <dbReference type="ARBA" id="ARBA00022840"/>
    </source>
</evidence>
<dbReference type="Gene3D" id="3.40.50.300">
    <property type="entry name" value="P-loop containing nucleotide triphosphate hydrolases"/>
    <property type="match status" value="1"/>
</dbReference>
<dbReference type="Pfam" id="PF00176">
    <property type="entry name" value="SNF2-rel_dom"/>
    <property type="match status" value="1"/>
</dbReference>
<accession>A0AAD3CWG5</accession>
<comment type="caution">
    <text evidence="8">The sequence shown here is derived from an EMBL/GenBank/DDBJ whole genome shotgun (WGS) entry which is preliminary data.</text>
</comment>
<dbReference type="GO" id="GO:0016787">
    <property type="term" value="F:hydrolase activity"/>
    <property type="evidence" value="ECO:0007669"/>
    <property type="project" value="UniProtKB-KW"/>
</dbReference>
<dbReference type="Proteomes" id="UP001054902">
    <property type="component" value="Unassembled WGS sequence"/>
</dbReference>
<dbReference type="InterPro" id="IPR049730">
    <property type="entry name" value="SNF2/RAD54-like_C"/>
</dbReference>
<dbReference type="GO" id="GO:0031297">
    <property type="term" value="P:replication fork processing"/>
    <property type="evidence" value="ECO:0007669"/>
    <property type="project" value="TreeGrafter"/>
</dbReference>
<keyword evidence="2" id="KW-0378">Hydrolase</keyword>
<keyword evidence="4" id="KW-0067">ATP-binding</keyword>
<feature type="compositionally biased region" description="Polar residues" evidence="5">
    <location>
        <begin position="21"/>
        <end position="45"/>
    </location>
</feature>
<keyword evidence="1" id="KW-0547">Nucleotide-binding</keyword>
<dbReference type="AlphaFoldDB" id="A0AAD3CWG5"/>
<dbReference type="GO" id="GO:0043596">
    <property type="term" value="C:nuclear replication fork"/>
    <property type="evidence" value="ECO:0007669"/>
    <property type="project" value="TreeGrafter"/>
</dbReference>
<feature type="domain" description="Helicase ATP-binding" evidence="6">
    <location>
        <begin position="329"/>
        <end position="484"/>
    </location>
</feature>